<dbReference type="PROSITE" id="PS00307">
    <property type="entry name" value="LECTIN_LEGUME_BETA"/>
    <property type="match status" value="1"/>
</dbReference>
<evidence type="ECO:0000259" key="4">
    <source>
        <dbReference type="SMART" id="SM00460"/>
    </source>
</evidence>
<dbReference type="Gene3D" id="2.60.120.200">
    <property type="match status" value="1"/>
</dbReference>
<keyword evidence="6" id="KW-1185">Reference proteome</keyword>
<dbReference type="SUPFAM" id="SSF54001">
    <property type="entry name" value="Cysteine proteinases"/>
    <property type="match status" value="1"/>
</dbReference>
<dbReference type="InterPro" id="IPR019825">
    <property type="entry name" value="Lectin_legB_Mn/Ca_BS"/>
</dbReference>
<dbReference type="FunFam" id="2.20.25.10:FF:000011">
    <property type="entry name" value="peptide-N(4)-(N-acetyl-beta- glucosaminyl)asparagine amidase"/>
    <property type="match status" value="1"/>
</dbReference>
<dbReference type="InterPro" id="IPR050883">
    <property type="entry name" value="PNGase"/>
</dbReference>
<dbReference type="EMBL" id="JAEPRA010000009">
    <property type="protein sequence ID" value="KAG2180755.1"/>
    <property type="molecule type" value="Genomic_DNA"/>
</dbReference>
<dbReference type="Pfam" id="PF01841">
    <property type="entry name" value="Transglut_core"/>
    <property type="match status" value="1"/>
</dbReference>
<comment type="caution">
    <text evidence="5">The sequence shown here is derived from an EMBL/GenBank/DDBJ whole genome shotgun (WGS) entry which is preliminary data.</text>
</comment>
<accession>A0A8H7UF68</accession>
<name>A0A8H7UF68_9FUNG</name>
<dbReference type="GO" id="GO:0000224">
    <property type="term" value="F:peptide-N4-(N-acetyl-beta-glucosaminyl)asparagine amidase activity"/>
    <property type="evidence" value="ECO:0007669"/>
    <property type="project" value="TreeGrafter"/>
</dbReference>
<dbReference type="Pfam" id="PF18483">
    <property type="entry name" value="Lectin_L-type_dom"/>
    <property type="match status" value="1"/>
</dbReference>
<dbReference type="SMART" id="SM00460">
    <property type="entry name" value="TGc"/>
    <property type="match status" value="1"/>
</dbReference>
<organism evidence="5 6">
    <name type="scientific">Umbelopsis vinacea</name>
    <dbReference type="NCBI Taxonomy" id="44442"/>
    <lineage>
        <taxon>Eukaryota</taxon>
        <taxon>Fungi</taxon>
        <taxon>Fungi incertae sedis</taxon>
        <taxon>Mucoromycota</taxon>
        <taxon>Mucoromycotina</taxon>
        <taxon>Umbelopsidomycetes</taxon>
        <taxon>Umbelopsidales</taxon>
        <taxon>Umbelopsidaceae</taxon>
        <taxon>Umbelopsis</taxon>
    </lineage>
</organism>
<dbReference type="Proteomes" id="UP000612746">
    <property type="component" value="Unassembled WGS sequence"/>
</dbReference>
<gene>
    <name evidence="5" type="ORF">INT44_003762</name>
</gene>
<dbReference type="AlphaFoldDB" id="A0A8H7UF68"/>
<dbReference type="PANTHER" id="PTHR12143:SF19">
    <property type="entry name" value="PEPTIDE-N(4)-(N-ACETYL-BETA-GLUCOSAMINYL)ASPARAGINE AMIDASE"/>
    <property type="match status" value="1"/>
</dbReference>
<dbReference type="GO" id="GO:0005634">
    <property type="term" value="C:nucleus"/>
    <property type="evidence" value="ECO:0007669"/>
    <property type="project" value="TreeGrafter"/>
</dbReference>
<dbReference type="InterPro" id="IPR002931">
    <property type="entry name" value="Transglutaminase-like"/>
</dbReference>
<evidence type="ECO:0000313" key="6">
    <source>
        <dbReference type="Proteomes" id="UP000612746"/>
    </source>
</evidence>
<dbReference type="PANTHER" id="PTHR12143">
    <property type="entry name" value="PEPTIDE N-GLYCANASE PNGASE -RELATED"/>
    <property type="match status" value="1"/>
</dbReference>
<reference evidence="5" key="1">
    <citation type="submission" date="2020-12" db="EMBL/GenBank/DDBJ databases">
        <title>Metabolic potential, ecology and presence of endohyphal bacteria is reflected in genomic diversity of Mucoromycotina.</title>
        <authorList>
            <person name="Muszewska A."/>
            <person name="Okrasinska A."/>
            <person name="Steczkiewicz K."/>
            <person name="Drgas O."/>
            <person name="Orlowska M."/>
            <person name="Perlinska-Lenart U."/>
            <person name="Aleksandrzak-Piekarczyk T."/>
            <person name="Szatraj K."/>
            <person name="Zielenkiewicz U."/>
            <person name="Pilsyk S."/>
            <person name="Malc E."/>
            <person name="Mieczkowski P."/>
            <person name="Kruszewska J.S."/>
            <person name="Biernat P."/>
            <person name="Pawlowska J."/>
        </authorList>
    </citation>
    <scope>NUCLEOTIDE SEQUENCE</scope>
    <source>
        <strain evidence="5">WA0000051536</strain>
    </source>
</reference>
<dbReference type="OrthoDB" id="409136at2759"/>
<evidence type="ECO:0000256" key="1">
    <source>
        <dbReference type="ARBA" id="ARBA00009390"/>
    </source>
</evidence>
<dbReference type="CDD" id="cd01951">
    <property type="entry name" value="lectin_L-type"/>
    <property type="match status" value="1"/>
</dbReference>
<dbReference type="SUPFAM" id="SSF49899">
    <property type="entry name" value="Concanavalin A-like lectins/glucanases"/>
    <property type="match status" value="1"/>
</dbReference>
<dbReference type="InterPro" id="IPR013320">
    <property type="entry name" value="ConA-like_dom_sf"/>
</dbReference>
<sequence>MQENQILAIAESLQRQWLALPRNKRAAPVSSEDEKLIRQLAAQLTDASLIPVSNTNAFERQLAKESKRVLVYEDRDLLDLALEYVPLAQLYDEAEIDLEQYPDWGLEDVVIIKLLAWFKNFFSWVDQPACQFCSSATTAIGRGKPNVDDIRHGASVIEVYQCRQCHQITRFPRYNNPSKLLEIRKGRCGEWANVSSPCCFTLCCRAVGAEARYILDTTDHVWTEVYSQTQQRWVHCDPCENAFDRPLLYSAGWGKSLSYCIAFSAEEVMDVTKRYTTNWPVILTRRHATSESGLSKVIHDLTEQRYSALPASRVEELKIRRIEEEKELEKLSQRVTARDDELLGRISGNWKRPLACSLDWRMARKEINHTEELDTELVAELPSYRSLESVETDAFSLQGSATIHTASCGSSSFEVAKECIQVTPARTSQTGSAFARNKISLERHEGIVVDFAFKIANENDGKADGADGFAFVIQSYAENALGSGGCDLGYGGLRKSIAVEFDTYDSSDRCADPSGNHISVHGRLPPHSNSAHHMYSHGHTSNIPPMSTGNWLYARIHLLTKKQAIIVSFSDEGNEQTGIGNKYEPVLSVKNIDIQKYLGGDVEAWIGFTASTGGLSQSHQVKLGSVNYLSRDSST</sequence>
<protein>
    <recommendedName>
        <fullName evidence="4">Transglutaminase-like domain-containing protein</fullName>
    </recommendedName>
</protein>
<evidence type="ECO:0000313" key="5">
    <source>
        <dbReference type="EMBL" id="KAG2180755.1"/>
    </source>
</evidence>
<keyword evidence="2" id="KW-0479">Metal-binding</keyword>
<proteinExistence type="inferred from homology"/>
<keyword evidence="3" id="KW-0862">Zinc</keyword>
<evidence type="ECO:0000256" key="3">
    <source>
        <dbReference type="ARBA" id="ARBA00022833"/>
    </source>
</evidence>
<dbReference type="Gene3D" id="3.10.620.30">
    <property type="match status" value="1"/>
</dbReference>
<dbReference type="InterPro" id="IPR038765">
    <property type="entry name" value="Papain-like_cys_pep_sf"/>
</dbReference>
<dbReference type="Gene3D" id="2.20.25.10">
    <property type="match status" value="1"/>
</dbReference>
<dbReference type="GO" id="GO:0005829">
    <property type="term" value="C:cytosol"/>
    <property type="evidence" value="ECO:0007669"/>
    <property type="project" value="TreeGrafter"/>
</dbReference>
<comment type="similarity">
    <text evidence="1">Belongs to the transglutaminase-like superfamily. PNGase family.</text>
</comment>
<dbReference type="InterPro" id="IPR056573">
    <property type="entry name" value="Lectin_L-type_dom"/>
</dbReference>
<feature type="domain" description="Transglutaminase-like" evidence="4">
    <location>
        <begin position="180"/>
        <end position="240"/>
    </location>
</feature>
<dbReference type="GO" id="GO:0046872">
    <property type="term" value="F:metal ion binding"/>
    <property type="evidence" value="ECO:0007669"/>
    <property type="project" value="UniProtKB-KW"/>
</dbReference>
<dbReference type="GO" id="GO:0006516">
    <property type="term" value="P:glycoprotein catabolic process"/>
    <property type="evidence" value="ECO:0007669"/>
    <property type="project" value="TreeGrafter"/>
</dbReference>
<evidence type="ECO:0000256" key="2">
    <source>
        <dbReference type="ARBA" id="ARBA00022723"/>
    </source>
</evidence>